<name>L8GPY0_ACACF</name>
<evidence type="ECO:0000313" key="2">
    <source>
        <dbReference type="Proteomes" id="UP000011083"/>
    </source>
</evidence>
<reference evidence="1 2" key="1">
    <citation type="journal article" date="2013" name="Genome Biol.">
        <title>Genome of Acanthamoeba castellanii highlights extensive lateral gene transfer and early evolution of tyrosine kinase signaling.</title>
        <authorList>
            <person name="Clarke M."/>
            <person name="Lohan A.J."/>
            <person name="Liu B."/>
            <person name="Lagkouvardos I."/>
            <person name="Roy S."/>
            <person name="Zafar N."/>
            <person name="Bertelli C."/>
            <person name="Schilde C."/>
            <person name="Kianianmomeni A."/>
            <person name="Burglin T.R."/>
            <person name="Frech C."/>
            <person name="Turcotte B."/>
            <person name="Kopec K.O."/>
            <person name="Synnott J.M."/>
            <person name="Choo C."/>
            <person name="Paponov I."/>
            <person name="Finkler A."/>
            <person name="Soon Heng Tan C."/>
            <person name="Hutchins A.P."/>
            <person name="Weinmeier T."/>
            <person name="Rattei T."/>
            <person name="Chu J.S."/>
            <person name="Gimenez G."/>
            <person name="Irimia M."/>
            <person name="Rigden D.J."/>
            <person name="Fitzpatrick D.A."/>
            <person name="Lorenzo-Morales J."/>
            <person name="Bateman A."/>
            <person name="Chiu C.H."/>
            <person name="Tang P."/>
            <person name="Hegemann P."/>
            <person name="Fromm H."/>
            <person name="Raoult D."/>
            <person name="Greub G."/>
            <person name="Miranda-Saavedra D."/>
            <person name="Chen N."/>
            <person name="Nash P."/>
            <person name="Ginger M.L."/>
            <person name="Horn M."/>
            <person name="Schaap P."/>
            <person name="Caler L."/>
            <person name="Loftus B."/>
        </authorList>
    </citation>
    <scope>NUCLEOTIDE SEQUENCE [LARGE SCALE GENOMIC DNA]</scope>
    <source>
        <strain evidence="1 2">Neff</strain>
    </source>
</reference>
<accession>L8GPY0</accession>
<gene>
    <name evidence="1" type="ORF">ACA1_131590</name>
</gene>
<evidence type="ECO:0000313" key="1">
    <source>
        <dbReference type="EMBL" id="ELR14166.1"/>
    </source>
</evidence>
<dbReference type="KEGG" id="acan:ACA1_131590"/>
<keyword evidence="2" id="KW-1185">Reference proteome</keyword>
<dbReference type="AlphaFoldDB" id="L8GPY0"/>
<dbReference type="VEuPathDB" id="AmoebaDB:ACA1_131590"/>
<organism evidence="1 2">
    <name type="scientific">Acanthamoeba castellanii (strain ATCC 30010 / Neff)</name>
    <dbReference type="NCBI Taxonomy" id="1257118"/>
    <lineage>
        <taxon>Eukaryota</taxon>
        <taxon>Amoebozoa</taxon>
        <taxon>Discosea</taxon>
        <taxon>Longamoebia</taxon>
        <taxon>Centramoebida</taxon>
        <taxon>Acanthamoebidae</taxon>
        <taxon>Acanthamoeba</taxon>
    </lineage>
</organism>
<dbReference type="RefSeq" id="XP_004336179.1">
    <property type="nucleotide sequence ID" value="XM_004336131.1"/>
</dbReference>
<dbReference type="EMBL" id="KB008070">
    <property type="protein sequence ID" value="ELR14166.1"/>
    <property type="molecule type" value="Genomic_DNA"/>
</dbReference>
<dbReference type="Proteomes" id="UP000011083">
    <property type="component" value="Unassembled WGS sequence"/>
</dbReference>
<dbReference type="GeneID" id="14914756"/>
<proteinExistence type="predicted"/>
<sequence length="63" mass="6980">MPKGQPLLPGNSTMHQLELISVLMNPSVDDVTAIESPYAKQSMSNALGWRTYTHGWCMVCLVM</sequence>
<protein>
    <submittedName>
        <fullName evidence="1">Uncharacterized protein</fullName>
    </submittedName>
</protein>